<evidence type="ECO:0008006" key="10">
    <source>
        <dbReference type="Google" id="ProtNLM"/>
    </source>
</evidence>
<keyword evidence="3" id="KW-1003">Cell membrane</keyword>
<feature type="transmembrane region" description="Helical" evidence="7">
    <location>
        <begin position="12"/>
        <end position="30"/>
    </location>
</feature>
<dbReference type="InterPro" id="IPR032808">
    <property type="entry name" value="DoxX"/>
</dbReference>
<evidence type="ECO:0000313" key="9">
    <source>
        <dbReference type="Proteomes" id="UP001500503"/>
    </source>
</evidence>
<reference evidence="9" key="1">
    <citation type="journal article" date="2019" name="Int. J. Syst. Evol. Microbiol.">
        <title>The Global Catalogue of Microorganisms (GCM) 10K type strain sequencing project: providing services to taxonomists for standard genome sequencing and annotation.</title>
        <authorList>
            <consortium name="The Broad Institute Genomics Platform"/>
            <consortium name="The Broad Institute Genome Sequencing Center for Infectious Disease"/>
            <person name="Wu L."/>
            <person name="Ma J."/>
        </authorList>
    </citation>
    <scope>NUCLEOTIDE SEQUENCE [LARGE SCALE GENOMIC DNA]</scope>
    <source>
        <strain evidence="9">JCM 17933</strain>
    </source>
</reference>
<dbReference type="RefSeq" id="WP_345467913.1">
    <property type="nucleotide sequence ID" value="NZ_BAABHF010000025.1"/>
</dbReference>
<feature type="transmembrane region" description="Helical" evidence="7">
    <location>
        <begin position="107"/>
        <end position="125"/>
    </location>
</feature>
<sequence>MSRQIPPPVVDGVLLFARVAVGIIFFAHGWNHLFTTGIEGTQHEFKSLGAPAPSFSAWYAGIVELIGGVLLIVGVLIPLAAVLLFLDMAGAFFFVHWRKGIYVSNGGYELVLALGAAALALGAVGPGRYSIAGLLGHLRGGRRG</sequence>
<keyword evidence="4 7" id="KW-0812">Transmembrane</keyword>
<accession>A0ABP8QDW6</accession>
<keyword evidence="5 7" id="KW-1133">Transmembrane helix</keyword>
<evidence type="ECO:0000256" key="6">
    <source>
        <dbReference type="ARBA" id="ARBA00023136"/>
    </source>
</evidence>
<dbReference type="EMBL" id="BAABHF010000025">
    <property type="protein sequence ID" value="GAA4500943.1"/>
    <property type="molecule type" value="Genomic_DNA"/>
</dbReference>
<proteinExistence type="inferred from homology"/>
<evidence type="ECO:0000256" key="3">
    <source>
        <dbReference type="ARBA" id="ARBA00022475"/>
    </source>
</evidence>
<evidence type="ECO:0000256" key="1">
    <source>
        <dbReference type="ARBA" id="ARBA00004651"/>
    </source>
</evidence>
<dbReference type="PANTHER" id="PTHR33452:SF1">
    <property type="entry name" value="INNER MEMBRANE PROTEIN YPHA-RELATED"/>
    <property type="match status" value="1"/>
</dbReference>
<comment type="caution">
    <text evidence="8">The sequence shown here is derived from an EMBL/GenBank/DDBJ whole genome shotgun (WGS) entry which is preliminary data.</text>
</comment>
<evidence type="ECO:0000256" key="2">
    <source>
        <dbReference type="ARBA" id="ARBA00006679"/>
    </source>
</evidence>
<gene>
    <name evidence="8" type="ORF">GCM10023191_050140</name>
</gene>
<feature type="transmembrane region" description="Helical" evidence="7">
    <location>
        <begin position="57"/>
        <end position="86"/>
    </location>
</feature>
<evidence type="ECO:0000256" key="7">
    <source>
        <dbReference type="SAM" id="Phobius"/>
    </source>
</evidence>
<evidence type="ECO:0000313" key="8">
    <source>
        <dbReference type="EMBL" id="GAA4500943.1"/>
    </source>
</evidence>
<keyword evidence="6 7" id="KW-0472">Membrane</keyword>
<keyword evidence="9" id="KW-1185">Reference proteome</keyword>
<dbReference type="InterPro" id="IPR051907">
    <property type="entry name" value="DoxX-like_oxidoreductase"/>
</dbReference>
<organism evidence="8 9">
    <name type="scientific">Actinoallomurus oryzae</name>
    <dbReference type="NCBI Taxonomy" id="502180"/>
    <lineage>
        <taxon>Bacteria</taxon>
        <taxon>Bacillati</taxon>
        <taxon>Actinomycetota</taxon>
        <taxon>Actinomycetes</taxon>
        <taxon>Streptosporangiales</taxon>
        <taxon>Thermomonosporaceae</taxon>
        <taxon>Actinoallomurus</taxon>
    </lineage>
</organism>
<comment type="subcellular location">
    <subcellularLocation>
        <location evidence="1">Cell membrane</location>
        <topology evidence="1">Multi-pass membrane protein</topology>
    </subcellularLocation>
</comment>
<evidence type="ECO:0000256" key="4">
    <source>
        <dbReference type="ARBA" id="ARBA00022692"/>
    </source>
</evidence>
<name>A0ABP8QDW6_9ACTN</name>
<dbReference type="PANTHER" id="PTHR33452">
    <property type="entry name" value="OXIDOREDUCTASE CATD-RELATED"/>
    <property type="match status" value="1"/>
</dbReference>
<evidence type="ECO:0000256" key="5">
    <source>
        <dbReference type="ARBA" id="ARBA00022989"/>
    </source>
</evidence>
<comment type="similarity">
    <text evidence="2">Belongs to the DoxX family.</text>
</comment>
<dbReference type="Pfam" id="PF07681">
    <property type="entry name" value="DoxX"/>
    <property type="match status" value="1"/>
</dbReference>
<dbReference type="Proteomes" id="UP001500503">
    <property type="component" value="Unassembled WGS sequence"/>
</dbReference>
<protein>
    <recommendedName>
        <fullName evidence="10">DoxX family protein</fullName>
    </recommendedName>
</protein>